<reference evidence="2 3" key="1">
    <citation type="submission" date="2017-03" db="EMBL/GenBank/DDBJ databases">
        <title>Genomes of endolithic fungi from Antarctica.</title>
        <authorList>
            <person name="Coleine C."/>
            <person name="Masonjones S."/>
            <person name="Stajich J.E."/>
        </authorList>
    </citation>
    <scope>NUCLEOTIDE SEQUENCE [LARGE SCALE GENOMIC DNA]</scope>
    <source>
        <strain evidence="2 3">CCFEE 6315</strain>
    </source>
</reference>
<gene>
    <name evidence="2" type="ORF">B0A50_07850</name>
</gene>
<name>A0A4U0TLS9_9PEZI</name>
<evidence type="ECO:0000256" key="1">
    <source>
        <dbReference type="SAM" id="MobiDB-lite"/>
    </source>
</evidence>
<proteinExistence type="predicted"/>
<dbReference type="EMBL" id="NAJL01000064">
    <property type="protein sequence ID" value="TKA22911.1"/>
    <property type="molecule type" value="Genomic_DNA"/>
</dbReference>
<protein>
    <submittedName>
        <fullName evidence="2">Uncharacterized protein</fullName>
    </submittedName>
</protein>
<accession>A0A4U0TLS9</accession>
<keyword evidence="3" id="KW-1185">Reference proteome</keyword>
<evidence type="ECO:0000313" key="3">
    <source>
        <dbReference type="Proteomes" id="UP000308549"/>
    </source>
</evidence>
<feature type="compositionally biased region" description="Basic and acidic residues" evidence="1">
    <location>
        <begin position="280"/>
        <end position="291"/>
    </location>
</feature>
<sequence>MGATAALCARRDRAAYSFSQGVQEQQVGGGIGPFPFPTLRPAYSLSTRYYNYQTCAHVTDLSNLHFSGLLEQLKDDTAVQARDSASPLHWSFSIGYRQFKMRNINGMRCQKCGCSDSGHEPNNVELHELLDSSRRSSPADLMRVFDGLATSLLENSATGIGFLSIFIKPSDNLSNYMELLALRECLYWHAREQQQNHTASDTGKSILQVSIDLANFFTKYVKGAKTNKATPSPIPSLHPTAFENTSTLDQATHSSPLENGSTPDETTQSPAPEIDMTSEEATHSPAPDKVD</sequence>
<evidence type="ECO:0000313" key="2">
    <source>
        <dbReference type="EMBL" id="TKA22911.1"/>
    </source>
</evidence>
<organism evidence="2 3">
    <name type="scientific">Salinomyces thailandicus</name>
    <dbReference type="NCBI Taxonomy" id="706561"/>
    <lineage>
        <taxon>Eukaryota</taxon>
        <taxon>Fungi</taxon>
        <taxon>Dikarya</taxon>
        <taxon>Ascomycota</taxon>
        <taxon>Pezizomycotina</taxon>
        <taxon>Dothideomycetes</taxon>
        <taxon>Dothideomycetidae</taxon>
        <taxon>Mycosphaerellales</taxon>
        <taxon>Teratosphaeriaceae</taxon>
        <taxon>Salinomyces</taxon>
    </lineage>
</organism>
<comment type="caution">
    <text evidence="2">The sequence shown here is derived from an EMBL/GenBank/DDBJ whole genome shotgun (WGS) entry which is preliminary data.</text>
</comment>
<dbReference type="Proteomes" id="UP000308549">
    <property type="component" value="Unassembled WGS sequence"/>
</dbReference>
<feature type="compositionally biased region" description="Polar residues" evidence="1">
    <location>
        <begin position="247"/>
        <end position="270"/>
    </location>
</feature>
<dbReference type="AlphaFoldDB" id="A0A4U0TLS9"/>
<feature type="region of interest" description="Disordered" evidence="1">
    <location>
        <begin position="247"/>
        <end position="291"/>
    </location>
</feature>